<gene>
    <name evidence="3" type="ORF">SIL72_14160</name>
</gene>
<keyword evidence="2" id="KW-0472">Membrane</keyword>
<feature type="compositionally biased region" description="Basic and acidic residues" evidence="1">
    <location>
        <begin position="103"/>
        <end position="115"/>
    </location>
</feature>
<name>A0AB35T890_RUBRA</name>
<comment type="caution">
    <text evidence="3">The sequence shown here is derived from an EMBL/GenBank/DDBJ whole genome shotgun (WGS) entry which is preliminary data.</text>
</comment>
<evidence type="ECO:0000256" key="1">
    <source>
        <dbReference type="SAM" id="MobiDB-lite"/>
    </source>
</evidence>
<organism evidence="3 4">
    <name type="scientific">Rubrobacter radiotolerans</name>
    <name type="common">Arthrobacter radiotolerans</name>
    <dbReference type="NCBI Taxonomy" id="42256"/>
    <lineage>
        <taxon>Bacteria</taxon>
        <taxon>Bacillati</taxon>
        <taxon>Actinomycetota</taxon>
        <taxon>Rubrobacteria</taxon>
        <taxon>Rubrobacterales</taxon>
        <taxon>Rubrobacteraceae</taxon>
        <taxon>Rubrobacter</taxon>
    </lineage>
</organism>
<keyword evidence="2" id="KW-1133">Transmembrane helix</keyword>
<sequence>MEVSTIADISDISESFMPDISLESLLELPLLELPLSGFPLSELSPQALAPRAMTAKAIGSQSLVLFVKVFFFLCSRFYISCKANSVAARSEPVHLKRRKSRTTTRDKTLPKREVCISDEINEPEPDARACRGKEDQSPKSRGYDH</sequence>
<feature type="transmembrane region" description="Helical" evidence="2">
    <location>
        <begin position="58"/>
        <end position="79"/>
    </location>
</feature>
<keyword evidence="2" id="KW-0812">Transmembrane</keyword>
<reference evidence="3" key="1">
    <citation type="submission" date="2023-11" db="EMBL/GenBank/DDBJ databases">
        <title>MicrobeMod: A computational toolkit for identifying prokaryotic methylation and restriction-modification with nanopore sequencing.</title>
        <authorList>
            <person name="Crits-Christoph A."/>
            <person name="Kang S.C."/>
            <person name="Lee H."/>
            <person name="Ostrov N."/>
        </authorList>
    </citation>
    <scope>NUCLEOTIDE SEQUENCE</scope>
    <source>
        <strain evidence="3">ATCC 51242</strain>
    </source>
</reference>
<feature type="compositionally biased region" description="Basic and acidic residues" evidence="1">
    <location>
        <begin position="125"/>
        <end position="145"/>
    </location>
</feature>
<dbReference type="RefSeq" id="WP_159449936.1">
    <property type="nucleotide sequence ID" value="NZ_JAWXXX010000001.1"/>
</dbReference>
<accession>A0AB35T890</accession>
<evidence type="ECO:0000256" key="2">
    <source>
        <dbReference type="SAM" id="Phobius"/>
    </source>
</evidence>
<dbReference type="Proteomes" id="UP001281130">
    <property type="component" value="Unassembled WGS sequence"/>
</dbReference>
<evidence type="ECO:0000313" key="4">
    <source>
        <dbReference type="Proteomes" id="UP001281130"/>
    </source>
</evidence>
<dbReference type="EMBL" id="JAWXXX010000001">
    <property type="protein sequence ID" value="MDX5895167.1"/>
    <property type="molecule type" value="Genomic_DNA"/>
</dbReference>
<feature type="region of interest" description="Disordered" evidence="1">
    <location>
        <begin position="92"/>
        <end position="145"/>
    </location>
</feature>
<dbReference type="AlphaFoldDB" id="A0AB35T890"/>
<evidence type="ECO:0000313" key="3">
    <source>
        <dbReference type="EMBL" id="MDX5895167.1"/>
    </source>
</evidence>
<protein>
    <submittedName>
        <fullName evidence="3">Uncharacterized protein</fullName>
    </submittedName>
</protein>
<proteinExistence type="predicted"/>